<feature type="domain" description="Tlde1" evidence="1">
    <location>
        <begin position="21"/>
        <end position="110"/>
    </location>
</feature>
<protein>
    <submittedName>
        <fullName evidence="2">DUF2778 domain-containing protein</fullName>
    </submittedName>
</protein>
<gene>
    <name evidence="2" type="ORF">CS053_01360</name>
</gene>
<reference evidence="2 3" key="1">
    <citation type="submission" date="2019-08" db="EMBL/GenBank/DDBJ databases">
        <title>Complete genome sequence of Rhodanobacter glycinis strain T01E-68 isolated from tomato root.</title>
        <authorList>
            <person name="Weon H.-Y."/>
            <person name="Lee S.A."/>
        </authorList>
    </citation>
    <scope>NUCLEOTIDE SEQUENCE [LARGE SCALE GENOMIC DNA]</scope>
    <source>
        <strain evidence="2 3">T01E-68</strain>
    </source>
</reference>
<dbReference type="EMBL" id="CP042807">
    <property type="protein sequence ID" value="QEE23296.1"/>
    <property type="molecule type" value="Genomic_DNA"/>
</dbReference>
<dbReference type="InterPro" id="IPR021225">
    <property type="entry name" value="Tlde1_dom"/>
</dbReference>
<dbReference type="AlphaFoldDB" id="A0A5B9DZB9"/>
<organism evidence="2 3">
    <name type="scientific">Rhodanobacter glycinis</name>
    <dbReference type="NCBI Taxonomy" id="582702"/>
    <lineage>
        <taxon>Bacteria</taxon>
        <taxon>Pseudomonadati</taxon>
        <taxon>Pseudomonadota</taxon>
        <taxon>Gammaproteobacteria</taxon>
        <taxon>Lysobacterales</taxon>
        <taxon>Rhodanobacteraceae</taxon>
        <taxon>Rhodanobacter</taxon>
    </lineage>
</organism>
<dbReference type="Pfam" id="PF10908">
    <property type="entry name" value="Tlde1_dom"/>
    <property type="match status" value="1"/>
</dbReference>
<dbReference type="Proteomes" id="UP000321807">
    <property type="component" value="Chromosome"/>
</dbReference>
<name>A0A5B9DZB9_9GAMM</name>
<evidence type="ECO:0000259" key="1">
    <source>
        <dbReference type="Pfam" id="PF10908"/>
    </source>
</evidence>
<evidence type="ECO:0000313" key="3">
    <source>
        <dbReference type="Proteomes" id="UP000321807"/>
    </source>
</evidence>
<dbReference type="RefSeq" id="WP_147626059.1">
    <property type="nucleotide sequence ID" value="NZ_CP042807.1"/>
</dbReference>
<proteinExistence type="predicted"/>
<evidence type="ECO:0000313" key="2">
    <source>
        <dbReference type="EMBL" id="QEE23296.1"/>
    </source>
</evidence>
<dbReference type="KEGG" id="rgl:CS053_01360"/>
<accession>A0A5B9DZB9</accession>
<sequence>MTWTYHQSTGVIDHDGMNVGTGYAGKGKCRNVPHAQIHSKEGPLPQGRYTIASHFVDDSAAGKNSLRLTHDSRNRMYGRSRFLIHGDDSGHVGDSSEGGIVASYNIRQLMLHSGDKALVVVP</sequence>